<gene>
    <name evidence="4" type="ORF">EZV62_019070</name>
</gene>
<dbReference type="PANTHER" id="PTHR31669">
    <property type="entry name" value="PROTEIN FAR1-RELATED SEQUENCE 10-RELATED"/>
    <property type="match status" value="1"/>
</dbReference>
<dbReference type="EMBL" id="VAHF01000009">
    <property type="protein sequence ID" value="TXG53814.1"/>
    <property type="molecule type" value="Genomic_DNA"/>
</dbReference>
<dbReference type="InterPro" id="IPR031052">
    <property type="entry name" value="FHY3/FAR1"/>
</dbReference>
<dbReference type="PANTHER" id="PTHR31669:SF302">
    <property type="entry name" value="PROTEIN FAR1-RELATED SEQUENCE"/>
    <property type="match status" value="1"/>
</dbReference>
<dbReference type="InterPro" id="IPR004330">
    <property type="entry name" value="FAR1_DNA_bnd_dom"/>
</dbReference>
<evidence type="ECO:0000256" key="2">
    <source>
        <dbReference type="RuleBase" id="RU367018"/>
    </source>
</evidence>
<dbReference type="GO" id="GO:0006355">
    <property type="term" value="P:regulation of DNA-templated transcription"/>
    <property type="evidence" value="ECO:0007669"/>
    <property type="project" value="UniProtKB-UniRule"/>
</dbReference>
<keyword evidence="2" id="KW-0862">Zinc</keyword>
<proteinExistence type="inferred from homology"/>
<keyword evidence="1 2" id="KW-0863">Zinc-finger</keyword>
<dbReference type="InterPro" id="IPR007527">
    <property type="entry name" value="Znf_SWIM"/>
</dbReference>
<accession>A0A5C7HA51</accession>
<dbReference type="AlphaFoldDB" id="A0A5C7HA51"/>
<evidence type="ECO:0000313" key="4">
    <source>
        <dbReference type="EMBL" id="TXG53814.1"/>
    </source>
</evidence>
<dbReference type="OrthoDB" id="1746270at2759"/>
<keyword evidence="2" id="KW-0479">Metal-binding</keyword>
<comment type="similarity">
    <text evidence="2">Belongs to the FHY3/FAR1 family.</text>
</comment>
<reference evidence="5" key="1">
    <citation type="journal article" date="2019" name="Gigascience">
        <title>De novo genome assembly of the endangered Acer yangbiense, a plant species with extremely small populations endemic to Yunnan Province, China.</title>
        <authorList>
            <person name="Yang J."/>
            <person name="Wariss H.M."/>
            <person name="Tao L."/>
            <person name="Zhang R."/>
            <person name="Yun Q."/>
            <person name="Hollingsworth P."/>
            <person name="Dao Z."/>
            <person name="Luo G."/>
            <person name="Guo H."/>
            <person name="Ma Y."/>
            <person name="Sun W."/>
        </authorList>
    </citation>
    <scope>NUCLEOTIDE SEQUENCE [LARGE SCALE GENOMIC DNA]</scope>
    <source>
        <strain evidence="5">cv. Malutang</strain>
    </source>
</reference>
<comment type="function">
    <text evidence="2">Putative transcription activator involved in regulating light control of development.</text>
</comment>
<evidence type="ECO:0000259" key="3">
    <source>
        <dbReference type="PROSITE" id="PS50966"/>
    </source>
</evidence>
<comment type="caution">
    <text evidence="4">The sequence shown here is derived from an EMBL/GenBank/DDBJ whole genome shotgun (WGS) entry which is preliminary data.</text>
</comment>
<keyword evidence="5" id="KW-1185">Reference proteome</keyword>
<name>A0A5C7HA51_9ROSI</name>
<dbReference type="PROSITE" id="PS50966">
    <property type="entry name" value="ZF_SWIM"/>
    <property type="match status" value="1"/>
</dbReference>
<protein>
    <recommendedName>
        <fullName evidence="2">Protein FAR1-RELATED SEQUENCE</fullName>
    </recommendedName>
</protein>
<dbReference type="GO" id="GO:0005634">
    <property type="term" value="C:nucleus"/>
    <property type="evidence" value="ECO:0007669"/>
    <property type="project" value="UniProtKB-SubCell"/>
</dbReference>
<sequence length="172" mass="20203">MNSSKRSMRSDEILRKEYVCSKEGTASIGEISERKRRRGMTQEGCNAKLISFKSKSGGAITHQRHVELIADYVDINEKPMLKLPHEMENQMSEIYTRKMFYEFQDEFWESFFYNVELSNESGGSVYKVFRRNKSGCRAREIVYEKELDYAICNCKKFKSDRIACRHIFGLLC</sequence>
<keyword evidence="2" id="KW-0539">Nucleus</keyword>
<evidence type="ECO:0000313" key="5">
    <source>
        <dbReference type="Proteomes" id="UP000323000"/>
    </source>
</evidence>
<dbReference type="Pfam" id="PF03101">
    <property type="entry name" value="FAR1"/>
    <property type="match status" value="1"/>
</dbReference>
<evidence type="ECO:0000256" key="1">
    <source>
        <dbReference type="PROSITE-ProRule" id="PRU00325"/>
    </source>
</evidence>
<comment type="subcellular location">
    <subcellularLocation>
        <location evidence="2">Nucleus</location>
    </subcellularLocation>
</comment>
<dbReference type="GO" id="GO:0008270">
    <property type="term" value="F:zinc ion binding"/>
    <property type="evidence" value="ECO:0007669"/>
    <property type="project" value="UniProtKB-UniRule"/>
</dbReference>
<feature type="domain" description="SWIM-type" evidence="3">
    <location>
        <begin position="143"/>
        <end position="171"/>
    </location>
</feature>
<organism evidence="4 5">
    <name type="scientific">Acer yangbiense</name>
    <dbReference type="NCBI Taxonomy" id="1000413"/>
    <lineage>
        <taxon>Eukaryota</taxon>
        <taxon>Viridiplantae</taxon>
        <taxon>Streptophyta</taxon>
        <taxon>Embryophyta</taxon>
        <taxon>Tracheophyta</taxon>
        <taxon>Spermatophyta</taxon>
        <taxon>Magnoliopsida</taxon>
        <taxon>eudicotyledons</taxon>
        <taxon>Gunneridae</taxon>
        <taxon>Pentapetalae</taxon>
        <taxon>rosids</taxon>
        <taxon>malvids</taxon>
        <taxon>Sapindales</taxon>
        <taxon>Sapindaceae</taxon>
        <taxon>Hippocastanoideae</taxon>
        <taxon>Acereae</taxon>
        <taxon>Acer</taxon>
    </lineage>
</organism>
<dbReference type="Proteomes" id="UP000323000">
    <property type="component" value="Chromosome 9"/>
</dbReference>